<evidence type="ECO:0000313" key="18">
    <source>
        <dbReference type="RefSeq" id="XP_017771805.1"/>
    </source>
</evidence>
<dbReference type="InterPro" id="IPR019787">
    <property type="entry name" value="Znf_PHD-finger"/>
</dbReference>
<dbReference type="SUPFAM" id="SSF57903">
    <property type="entry name" value="FYVE/PHD zinc finger"/>
    <property type="match status" value="2"/>
</dbReference>
<keyword evidence="2" id="KW-0678">Repressor</keyword>
<evidence type="ECO:0000256" key="9">
    <source>
        <dbReference type="ARBA" id="ARBA00022853"/>
    </source>
</evidence>
<gene>
    <name evidence="16 17 18 19" type="primary">LOC108559155</name>
</gene>
<sequence length="625" mass="70318">MTGVKFQDHILEAIDQLRHRKARPDEERIYNTLFRRHAINITEAKTALKQCVESGAVLKVSYKGNISYRNAAKKFSHLKRDAQGEVIRAPGKPRRKFTALLTNAFTELVLHEPDYLEYGVPPPELIKIILAKDNVRYTKRYVSILLEKEVEAGGLVRMNSGNFLFGRNKNDEIQTCHNQMETEHEHSDNITALTQNAAVIATTADAAAPITSPPQTTSQHTAAAVASAAATTAPQPKVQQHLVQLHRNNNNHQQHQQEEHSIVLNSSSFMDGHGHAQDDRPNENLRVGGRRKRAKKVFDPSDNNLPKKRGRPLGSGKNQTEKYNNSSMSSRHSDGGYDSRPESRSSLNGRGEVQGGVCSVCRIQNKKGPNEKMISCRECSNKAHLSCLNGDDMMLKTYPDNTWQCPHCKTCSVCYETSSAGTLYVCAICADAYHVSCHDPKIMEKSKTGTKWLCHNCQMPEQLTVDNIQLGYNMEASKMNHETVASPDVSRGTTPTNFQSAPVSPTPPTLSPQTTQNGRRHTLTDSDSKSETHSIKEEELEENIDPSIPDATNWSPEDVYEYFYQYFPDEAIVFKEQEIDGHSLLLMRRMDVLKGLTLKLGPALKIYRHVLKLQYRRDDHKLYWA</sequence>
<feature type="domain" description="SAMD1-like winged helix (WH)" evidence="14">
    <location>
        <begin position="1"/>
        <end position="74"/>
    </location>
</feature>
<keyword evidence="3" id="KW-1017">Isopeptide bond</keyword>
<protein>
    <submittedName>
        <fullName evidence="16 17">Uncharacterized protein LOC108559155 isoform X1</fullName>
    </submittedName>
</protein>
<dbReference type="CDD" id="cd09583">
    <property type="entry name" value="SAM_Atherin-like"/>
    <property type="match status" value="1"/>
</dbReference>
<dbReference type="InterPro" id="IPR013761">
    <property type="entry name" value="SAM/pointed_sf"/>
</dbReference>
<dbReference type="RefSeq" id="XP_017771803.1">
    <property type="nucleotide sequence ID" value="XM_017916314.1"/>
</dbReference>
<evidence type="ECO:0000313" key="19">
    <source>
        <dbReference type="RefSeq" id="XP_017771806.1"/>
    </source>
</evidence>
<evidence type="ECO:0000256" key="2">
    <source>
        <dbReference type="ARBA" id="ARBA00022491"/>
    </source>
</evidence>
<dbReference type="PROSITE" id="PS50016">
    <property type="entry name" value="ZF_PHD_2"/>
    <property type="match status" value="2"/>
</dbReference>
<dbReference type="SMART" id="SM00249">
    <property type="entry name" value="PHD"/>
    <property type="match status" value="2"/>
</dbReference>
<dbReference type="PANTHER" id="PTHR12247">
    <property type="entry name" value="POLYCOMB GROUP PROTEIN"/>
    <property type="match status" value="1"/>
</dbReference>
<feature type="compositionally biased region" description="Basic and acidic residues" evidence="12">
    <location>
        <begin position="331"/>
        <end position="343"/>
    </location>
</feature>
<evidence type="ECO:0000256" key="6">
    <source>
        <dbReference type="ARBA" id="ARBA00022771"/>
    </source>
</evidence>
<dbReference type="PANTHER" id="PTHR12247:SF139">
    <property type="entry name" value="ATHERIN-RELATED"/>
    <property type="match status" value="1"/>
</dbReference>
<keyword evidence="8" id="KW-0832">Ubl conjugation</keyword>
<evidence type="ECO:0000256" key="8">
    <source>
        <dbReference type="ARBA" id="ARBA00022843"/>
    </source>
</evidence>
<keyword evidence="5" id="KW-0479">Metal-binding</keyword>
<feature type="compositionally biased region" description="Polar residues" evidence="12">
    <location>
        <begin position="491"/>
        <end position="503"/>
    </location>
</feature>
<evidence type="ECO:0000313" key="16">
    <source>
        <dbReference type="RefSeq" id="XP_017771803.1"/>
    </source>
</evidence>
<accession>A0ABM1MB53</accession>
<feature type="domain" description="PHD-type" evidence="13">
    <location>
        <begin position="355"/>
        <end position="411"/>
    </location>
</feature>
<evidence type="ECO:0000256" key="7">
    <source>
        <dbReference type="ARBA" id="ARBA00022833"/>
    </source>
</evidence>
<feature type="compositionally biased region" description="Basic and acidic residues" evidence="12">
    <location>
        <begin position="272"/>
        <end position="283"/>
    </location>
</feature>
<evidence type="ECO:0000313" key="17">
    <source>
        <dbReference type="RefSeq" id="XP_017771804.1"/>
    </source>
</evidence>
<dbReference type="InterPro" id="IPR048589">
    <property type="entry name" value="SAMD1-like_WH"/>
</dbReference>
<keyword evidence="7" id="KW-0862">Zinc</keyword>
<evidence type="ECO:0000259" key="13">
    <source>
        <dbReference type="PROSITE" id="PS50016"/>
    </source>
</evidence>
<dbReference type="InterPro" id="IPR050548">
    <property type="entry name" value="PcG_chromatin_remod_factors"/>
</dbReference>
<dbReference type="Gene3D" id="1.10.150.50">
    <property type="entry name" value="Transcription Factor, Ets-1"/>
    <property type="match status" value="1"/>
</dbReference>
<keyword evidence="10" id="KW-0539">Nucleus</keyword>
<dbReference type="InterPro" id="IPR013083">
    <property type="entry name" value="Znf_RING/FYVE/PHD"/>
</dbReference>
<evidence type="ECO:0000259" key="14">
    <source>
        <dbReference type="PROSITE" id="PS52014"/>
    </source>
</evidence>
<dbReference type="PROSITE" id="PS52014">
    <property type="entry name" value="SAMD1_WH"/>
    <property type="match status" value="1"/>
</dbReference>
<dbReference type="InterPro" id="IPR001965">
    <property type="entry name" value="Znf_PHD"/>
</dbReference>
<evidence type="ECO:0000313" key="15">
    <source>
        <dbReference type="Proteomes" id="UP000695000"/>
    </source>
</evidence>
<evidence type="ECO:0000256" key="11">
    <source>
        <dbReference type="PROSITE-ProRule" id="PRU00146"/>
    </source>
</evidence>
<dbReference type="GeneID" id="108559155"/>
<dbReference type="Pfam" id="PF21524">
    <property type="entry name" value="SAMD1_WH"/>
    <property type="match status" value="1"/>
</dbReference>
<dbReference type="SUPFAM" id="SSF47769">
    <property type="entry name" value="SAM/Pointed domain"/>
    <property type="match status" value="1"/>
</dbReference>
<evidence type="ECO:0000256" key="10">
    <source>
        <dbReference type="ARBA" id="ARBA00023242"/>
    </source>
</evidence>
<feature type="region of interest" description="Disordered" evidence="12">
    <location>
        <begin position="209"/>
        <end position="238"/>
    </location>
</feature>
<dbReference type="RefSeq" id="XP_017771805.1">
    <property type="nucleotide sequence ID" value="XM_017916316.1"/>
</dbReference>
<evidence type="ECO:0000256" key="12">
    <source>
        <dbReference type="SAM" id="MobiDB-lite"/>
    </source>
</evidence>
<dbReference type="RefSeq" id="XP_017771804.1">
    <property type="nucleotide sequence ID" value="XM_017916315.1"/>
</dbReference>
<proteinExistence type="predicted"/>
<feature type="region of interest" description="Disordered" evidence="12">
    <location>
        <begin position="482"/>
        <end position="552"/>
    </location>
</feature>
<feature type="domain" description="PHD-type" evidence="13">
    <location>
        <begin position="408"/>
        <end position="460"/>
    </location>
</feature>
<comment type="subcellular location">
    <subcellularLocation>
        <location evidence="1">Nucleus</location>
    </subcellularLocation>
</comment>
<dbReference type="RefSeq" id="XP_017771806.1">
    <property type="nucleotide sequence ID" value="XM_017916317.1"/>
</dbReference>
<keyword evidence="15" id="KW-1185">Reference proteome</keyword>
<dbReference type="Pfam" id="PF00628">
    <property type="entry name" value="PHD"/>
    <property type="match status" value="2"/>
</dbReference>
<feature type="compositionally biased region" description="Polar residues" evidence="12">
    <location>
        <begin position="316"/>
        <end position="330"/>
    </location>
</feature>
<dbReference type="Gene3D" id="3.30.40.10">
    <property type="entry name" value="Zinc/RING finger domain, C3HC4 (zinc finger)"/>
    <property type="match status" value="2"/>
</dbReference>
<evidence type="ECO:0000256" key="1">
    <source>
        <dbReference type="ARBA" id="ARBA00004123"/>
    </source>
</evidence>
<reference evidence="16 17" key="1">
    <citation type="submission" date="2025-05" db="UniProtKB">
        <authorList>
            <consortium name="RefSeq"/>
        </authorList>
    </citation>
    <scope>IDENTIFICATION</scope>
    <source>
        <tissue evidence="16 17">Whole Larva</tissue>
    </source>
</reference>
<feature type="region of interest" description="Disordered" evidence="12">
    <location>
        <begin position="268"/>
        <end position="352"/>
    </location>
</feature>
<dbReference type="InterPro" id="IPR011011">
    <property type="entry name" value="Znf_FYVE_PHD"/>
</dbReference>
<keyword evidence="4" id="KW-0597">Phosphoprotein</keyword>
<keyword evidence="9" id="KW-0156">Chromatin regulator</keyword>
<evidence type="ECO:0000256" key="4">
    <source>
        <dbReference type="ARBA" id="ARBA00022553"/>
    </source>
</evidence>
<evidence type="ECO:0000256" key="5">
    <source>
        <dbReference type="ARBA" id="ARBA00022723"/>
    </source>
</evidence>
<name>A0ABM1MB53_NICVS</name>
<feature type="compositionally biased region" description="Basic and acidic residues" evidence="12">
    <location>
        <begin position="522"/>
        <end position="537"/>
    </location>
</feature>
<keyword evidence="6 11" id="KW-0863">Zinc-finger</keyword>
<organism evidence="15 16">
    <name type="scientific">Nicrophorus vespilloides</name>
    <name type="common">Boreal carrion beetle</name>
    <dbReference type="NCBI Taxonomy" id="110193"/>
    <lineage>
        <taxon>Eukaryota</taxon>
        <taxon>Metazoa</taxon>
        <taxon>Ecdysozoa</taxon>
        <taxon>Arthropoda</taxon>
        <taxon>Hexapoda</taxon>
        <taxon>Insecta</taxon>
        <taxon>Pterygota</taxon>
        <taxon>Neoptera</taxon>
        <taxon>Endopterygota</taxon>
        <taxon>Coleoptera</taxon>
        <taxon>Polyphaga</taxon>
        <taxon>Staphyliniformia</taxon>
        <taxon>Silphidae</taxon>
        <taxon>Nicrophorinae</taxon>
        <taxon>Nicrophorus</taxon>
    </lineage>
</organism>
<dbReference type="Proteomes" id="UP000695000">
    <property type="component" value="Unplaced"/>
</dbReference>
<evidence type="ECO:0000256" key="3">
    <source>
        <dbReference type="ARBA" id="ARBA00022499"/>
    </source>
</evidence>